<evidence type="ECO:0000256" key="10">
    <source>
        <dbReference type="PIRSR" id="PIRSR036497-1"/>
    </source>
</evidence>
<dbReference type="UniPathway" id="UPA00050">
    <property type="reaction ID" value="UER00063"/>
</dbReference>
<evidence type="ECO:0000256" key="12">
    <source>
        <dbReference type="RuleBase" id="RU000579"/>
    </source>
</evidence>
<evidence type="ECO:0000256" key="3">
    <source>
        <dbReference type="ARBA" id="ARBA00006753"/>
    </source>
</evidence>
<dbReference type="InterPro" id="IPR019811">
    <property type="entry name" value="HDH_CS"/>
</dbReference>
<feature type="binding site" evidence="11">
    <location>
        <begin position="10"/>
        <end position="15"/>
    </location>
    <ligand>
        <name>NADP(+)</name>
        <dbReference type="ChEBI" id="CHEBI:58349"/>
    </ligand>
</feature>
<dbReference type="RefSeq" id="WP_146882555.1">
    <property type="nucleotide sequence ID" value="NZ_BJXB01000003.1"/>
</dbReference>
<evidence type="ECO:0000259" key="14">
    <source>
        <dbReference type="Pfam" id="PF00742"/>
    </source>
</evidence>
<dbReference type="PIRSF" id="PIRSF036497">
    <property type="entry name" value="HDH_short"/>
    <property type="match status" value="1"/>
</dbReference>
<comment type="similarity">
    <text evidence="3 13">Belongs to the homoserine dehydrogenase family.</text>
</comment>
<comment type="catalytic activity">
    <reaction evidence="12">
        <text>L-homoserine + NADP(+) = L-aspartate 4-semialdehyde + NADPH + H(+)</text>
        <dbReference type="Rhea" id="RHEA:15761"/>
        <dbReference type="ChEBI" id="CHEBI:15378"/>
        <dbReference type="ChEBI" id="CHEBI:57476"/>
        <dbReference type="ChEBI" id="CHEBI:57783"/>
        <dbReference type="ChEBI" id="CHEBI:58349"/>
        <dbReference type="ChEBI" id="CHEBI:537519"/>
        <dbReference type="EC" id="1.1.1.3"/>
    </reaction>
</comment>
<protein>
    <recommendedName>
        <fullName evidence="5 12">Homoserine dehydrogenase</fullName>
        <ecNumber evidence="4 12">1.1.1.3</ecNumber>
    </recommendedName>
</protein>
<dbReference type="AlphaFoldDB" id="A0A511MX66"/>
<gene>
    <name evidence="16" type="ORF">DC3_08090</name>
</gene>
<feature type="domain" description="Homoserine dehydrogenase catalytic" evidence="14">
    <location>
        <begin position="131"/>
        <end position="308"/>
    </location>
</feature>
<reference evidence="16 17" key="1">
    <citation type="submission" date="2019-07" db="EMBL/GenBank/DDBJ databases">
        <title>Whole genome shotgun sequence of Deinococcus cellulosilyticus NBRC 106333.</title>
        <authorList>
            <person name="Hosoyama A."/>
            <person name="Uohara A."/>
            <person name="Ohji S."/>
            <person name="Ichikawa N."/>
        </authorList>
    </citation>
    <scope>NUCLEOTIDE SEQUENCE [LARGE SCALE GENOMIC DNA]</scope>
    <source>
        <strain evidence="16 17">NBRC 106333</strain>
    </source>
</reference>
<dbReference type="InterPro" id="IPR005106">
    <property type="entry name" value="Asp/hSer_DH_NAD-bd"/>
</dbReference>
<evidence type="ECO:0000256" key="2">
    <source>
        <dbReference type="ARBA" id="ARBA00005062"/>
    </source>
</evidence>
<evidence type="ECO:0000256" key="8">
    <source>
        <dbReference type="ARBA" id="ARBA00023002"/>
    </source>
</evidence>
<accession>A0A511MX66</accession>
<dbReference type="UniPathway" id="UPA00051">
    <property type="reaction ID" value="UER00465"/>
</dbReference>
<comment type="pathway">
    <text evidence="2 12">Amino-acid biosynthesis; L-methionine biosynthesis via de novo pathway; L-homoserine from L-aspartate: step 3/3.</text>
</comment>
<dbReference type="InterPro" id="IPR036291">
    <property type="entry name" value="NAD(P)-bd_dom_sf"/>
</dbReference>
<keyword evidence="8 12" id="KW-0560">Oxidoreductase</keyword>
<dbReference type="FunFam" id="3.30.360.10:FF:000005">
    <property type="entry name" value="Homoserine dehydrogenase"/>
    <property type="match status" value="1"/>
</dbReference>
<dbReference type="GO" id="GO:0004412">
    <property type="term" value="F:homoserine dehydrogenase activity"/>
    <property type="evidence" value="ECO:0007669"/>
    <property type="project" value="UniProtKB-EC"/>
</dbReference>
<dbReference type="Proteomes" id="UP000321306">
    <property type="component" value="Unassembled WGS sequence"/>
</dbReference>
<dbReference type="InterPro" id="IPR001342">
    <property type="entry name" value="HDH_cat"/>
</dbReference>
<dbReference type="GO" id="GO:0009088">
    <property type="term" value="P:threonine biosynthetic process"/>
    <property type="evidence" value="ECO:0007669"/>
    <property type="project" value="UniProtKB-UniPathway"/>
</dbReference>
<dbReference type="SUPFAM" id="SSF51735">
    <property type="entry name" value="NAD(P)-binding Rossmann-fold domains"/>
    <property type="match status" value="1"/>
</dbReference>
<comment type="pathway">
    <text evidence="1 12">Amino-acid biosynthesis; L-threonine biosynthesis; L-threonine from L-aspartate: step 3/5.</text>
</comment>
<keyword evidence="6 12" id="KW-0028">Amino-acid biosynthesis</keyword>
<keyword evidence="17" id="KW-1185">Reference proteome</keyword>
<evidence type="ECO:0000256" key="5">
    <source>
        <dbReference type="ARBA" id="ARBA00013376"/>
    </source>
</evidence>
<dbReference type="Pfam" id="PF03447">
    <property type="entry name" value="NAD_binding_3"/>
    <property type="match status" value="1"/>
</dbReference>
<dbReference type="EC" id="1.1.1.3" evidence="4 12"/>
<feature type="binding site" evidence="11">
    <location>
        <position position="101"/>
    </location>
    <ligand>
        <name>NADPH</name>
        <dbReference type="ChEBI" id="CHEBI:57783"/>
    </ligand>
</feature>
<evidence type="ECO:0000256" key="4">
    <source>
        <dbReference type="ARBA" id="ARBA00013213"/>
    </source>
</evidence>
<evidence type="ECO:0000256" key="13">
    <source>
        <dbReference type="RuleBase" id="RU004171"/>
    </source>
</evidence>
<name>A0A511MX66_DEIC1</name>
<keyword evidence="11 12" id="KW-0521">NADP</keyword>
<organism evidence="16 17">
    <name type="scientific">Deinococcus cellulosilyticus (strain DSM 18568 / NBRC 106333 / KACC 11606 / 5516J-15)</name>
    <dbReference type="NCBI Taxonomy" id="1223518"/>
    <lineage>
        <taxon>Bacteria</taxon>
        <taxon>Thermotogati</taxon>
        <taxon>Deinococcota</taxon>
        <taxon>Deinococci</taxon>
        <taxon>Deinococcales</taxon>
        <taxon>Deinococcaceae</taxon>
        <taxon>Deinococcus</taxon>
    </lineage>
</organism>
<dbReference type="PANTHER" id="PTHR43331">
    <property type="entry name" value="HOMOSERINE DEHYDROGENASE"/>
    <property type="match status" value="1"/>
</dbReference>
<feature type="binding site" evidence="11">
    <location>
        <position position="183"/>
    </location>
    <ligand>
        <name>L-homoserine</name>
        <dbReference type="ChEBI" id="CHEBI:57476"/>
    </ligand>
</feature>
<feature type="domain" description="Aspartate/homoserine dehydrogenase NAD-binding" evidence="15">
    <location>
        <begin position="10"/>
        <end position="119"/>
    </location>
</feature>
<keyword evidence="9 12" id="KW-0486">Methionine biosynthesis</keyword>
<evidence type="ECO:0000313" key="17">
    <source>
        <dbReference type="Proteomes" id="UP000321306"/>
    </source>
</evidence>
<dbReference type="GO" id="GO:0009086">
    <property type="term" value="P:methionine biosynthetic process"/>
    <property type="evidence" value="ECO:0007669"/>
    <property type="project" value="UniProtKB-KW"/>
</dbReference>
<evidence type="ECO:0000256" key="11">
    <source>
        <dbReference type="PIRSR" id="PIRSR036497-2"/>
    </source>
</evidence>
<evidence type="ECO:0000256" key="7">
    <source>
        <dbReference type="ARBA" id="ARBA00022697"/>
    </source>
</evidence>
<evidence type="ECO:0000256" key="9">
    <source>
        <dbReference type="ARBA" id="ARBA00023167"/>
    </source>
</evidence>
<dbReference type="OrthoDB" id="9808167at2"/>
<dbReference type="GO" id="GO:0050661">
    <property type="term" value="F:NADP binding"/>
    <property type="evidence" value="ECO:0007669"/>
    <property type="project" value="InterPro"/>
</dbReference>
<evidence type="ECO:0000313" key="16">
    <source>
        <dbReference type="EMBL" id="GEM45174.1"/>
    </source>
</evidence>
<evidence type="ECO:0000259" key="15">
    <source>
        <dbReference type="Pfam" id="PF03447"/>
    </source>
</evidence>
<keyword evidence="7 12" id="KW-0791">Threonine biosynthesis</keyword>
<dbReference type="NCBIfam" id="NF004976">
    <property type="entry name" value="PRK06349.1"/>
    <property type="match status" value="1"/>
</dbReference>
<feature type="active site" description="Proton donor" evidence="10">
    <location>
        <position position="198"/>
    </location>
</feature>
<evidence type="ECO:0000256" key="6">
    <source>
        <dbReference type="ARBA" id="ARBA00022605"/>
    </source>
</evidence>
<sequence length="337" mass="36028">MQTLRIGMIGCGTVGTGVLDILHRQRAQFEALGFDLQLKGVLVRDASKPRETCFPNAPLVTEKDFLNEVDVVIEVMGGVQRPLDLVLPALQAGKVVITANKAMLAERWTELKPFAKTGQLYYEAAVMAGTPVIDPLSGILRSSQPIALQAILNGTCNYILTQMEKGKDYQQALKEAQDLGYAEADPTLDVGGFDAAHKLTVLARLAFDPDFPYADVSVRGIDTIPQDAVRKALDNDQRIRLIGSIYAEGGQWKAKVAPRLLPMDHPIARAASGRNAMVFFGDECGEIFVAGGGAGGAVTASGVVGDLINYLQGILGPKPIALKAGTPSDPFEDLPEV</sequence>
<proteinExistence type="inferred from homology"/>
<dbReference type="SUPFAM" id="SSF55347">
    <property type="entry name" value="Glyceraldehyde-3-phosphate dehydrogenase-like, C-terminal domain"/>
    <property type="match status" value="1"/>
</dbReference>
<dbReference type="EMBL" id="BJXB01000003">
    <property type="protein sequence ID" value="GEM45174.1"/>
    <property type="molecule type" value="Genomic_DNA"/>
</dbReference>
<dbReference type="PANTHER" id="PTHR43331:SF1">
    <property type="entry name" value="HOMOSERINE DEHYDROGENASE"/>
    <property type="match status" value="1"/>
</dbReference>
<dbReference type="PROSITE" id="PS01042">
    <property type="entry name" value="HOMOSER_DHGENASE"/>
    <property type="match status" value="1"/>
</dbReference>
<dbReference type="Pfam" id="PF00742">
    <property type="entry name" value="Homoserine_dh"/>
    <property type="match status" value="1"/>
</dbReference>
<dbReference type="InterPro" id="IPR022697">
    <property type="entry name" value="HDH_short"/>
</dbReference>
<dbReference type="Gene3D" id="3.30.360.10">
    <property type="entry name" value="Dihydrodipicolinate Reductase, domain 2"/>
    <property type="match status" value="1"/>
</dbReference>
<evidence type="ECO:0000256" key="1">
    <source>
        <dbReference type="ARBA" id="ARBA00005056"/>
    </source>
</evidence>
<dbReference type="Gene3D" id="3.40.50.720">
    <property type="entry name" value="NAD(P)-binding Rossmann-like Domain"/>
    <property type="match status" value="1"/>
</dbReference>
<comment type="caution">
    <text evidence="16">The sequence shown here is derived from an EMBL/GenBank/DDBJ whole genome shotgun (WGS) entry which is preliminary data.</text>
</comment>